<dbReference type="RefSeq" id="WP_310258792.1">
    <property type="nucleotide sequence ID" value="NZ_JAVDWA010000003.1"/>
</dbReference>
<name>A0ABU1U1P1_9BACL</name>
<proteinExistence type="predicted"/>
<evidence type="ECO:0000313" key="3">
    <source>
        <dbReference type="Proteomes" id="UP001258181"/>
    </source>
</evidence>
<keyword evidence="1" id="KW-0812">Transmembrane</keyword>
<organism evidence="2 3">
    <name type="scientific">Fictibacillus barbaricus</name>
    <dbReference type="NCBI Taxonomy" id="182136"/>
    <lineage>
        <taxon>Bacteria</taxon>
        <taxon>Bacillati</taxon>
        <taxon>Bacillota</taxon>
        <taxon>Bacilli</taxon>
        <taxon>Bacillales</taxon>
        <taxon>Fictibacillaceae</taxon>
        <taxon>Fictibacillus</taxon>
    </lineage>
</organism>
<keyword evidence="1" id="KW-1133">Transmembrane helix</keyword>
<comment type="caution">
    <text evidence="2">The sequence shown here is derived from an EMBL/GenBank/DDBJ whole genome shotgun (WGS) entry which is preliminary data.</text>
</comment>
<protein>
    <submittedName>
        <fullName evidence="2">Membrane protein YesL</fullName>
    </submittedName>
</protein>
<gene>
    <name evidence="2" type="ORF">J2X07_002277</name>
</gene>
<feature type="transmembrane region" description="Helical" evidence="1">
    <location>
        <begin position="112"/>
        <end position="133"/>
    </location>
</feature>
<keyword evidence="1" id="KW-0472">Membrane</keyword>
<evidence type="ECO:0000256" key="1">
    <source>
        <dbReference type="SAM" id="Phobius"/>
    </source>
</evidence>
<sequence>MEGTRYIGKIFSLCEWIARLAYLNILWILFTCAGLILFGLVPATTAMFAVTRKWVLGNSDIKIFTTFWKIYRKEFIQVQPFGLLLILIGFVFWIDYQFYMEGNATVFLPVKLFLVGLFVLYVLFLFFMFPVYVHYEFKPFQYVKNVLLIVVSYPLQCILMICGSVFMFLFVINFSGIALFLGGSSLAFWITLISHQVFAKMEQKIKHSGADHI</sequence>
<feature type="transmembrane region" description="Helical" evidence="1">
    <location>
        <begin position="81"/>
        <end position="100"/>
    </location>
</feature>
<accession>A0ABU1U1P1</accession>
<dbReference type="Proteomes" id="UP001258181">
    <property type="component" value="Unassembled WGS sequence"/>
</dbReference>
<reference evidence="2 3" key="1">
    <citation type="submission" date="2023-07" db="EMBL/GenBank/DDBJ databases">
        <title>Sorghum-associated microbial communities from plants grown in Nebraska, USA.</title>
        <authorList>
            <person name="Schachtman D."/>
        </authorList>
    </citation>
    <scope>NUCLEOTIDE SEQUENCE [LARGE SCALE GENOMIC DNA]</scope>
    <source>
        <strain evidence="2 3">BE211</strain>
    </source>
</reference>
<feature type="transmembrane region" description="Helical" evidence="1">
    <location>
        <begin position="25"/>
        <end position="50"/>
    </location>
</feature>
<evidence type="ECO:0000313" key="2">
    <source>
        <dbReference type="EMBL" id="MDR7073291.1"/>
    </source>
</evidence>
<feature type="transmembrane region" description="Helical" evidence="1">
    <location>
        <begin position="177"/>
        <end position="198"/>
    </location>
</feature>
<dbReference type="EMBL" id="JAVDWA010000003">
    <property type="protein sequence ID" value="MDR7073291.1"/>
    <property type="molecule type" value="Genomic_DNA"/>
</dbReference>
<dbReference type="Pfam" id="PF04854">
    <property type="entry name" value="DUF624"/>
    <property type="match status" value="1"/>
</dbReference>
<keyword evidence="3" id="KW-1185">Reference proteome</keyword>
<feature type="transmembrane region" description="Helical" evidence="1">
    <location>
        <begin position="145"/>
        <end position="171"/>
    </location>
</feature>
<dbReference type="InterPro" id="IPR006938">
    <property type="entry name" value="DUF624"/>
</dbReference>